<dbReference type="Proteomes" id="UP000616151">
    <property type="component" value="Unassembled WGS sequence"/>
</dbReference>
<comment type="caution">
    <text evidence="1">The sequence shown here is derived from an EMBL/GenBank/DDBJ whole genome shotgun (WGS) entry which is preliminary data.</text>
</comment>
<name>A0ACC5R4C1_9HYPH</name>
<accession>A0ACC5R4C1</accession>
<reference evidence="1" key="1">
    <citation type="submission" date="2021-01" db="EMBL/GenBank/DDBJ databases">
        <authorList>
            <person name="Sun Q."/>
        </authorList>
    </citation>
    <scope>NUCLEOTIDE SEQUENCE</scope>
    <source>
        <strain evidence="1">YIM B02566</strain>
    </source>
</reference>
<evidence type="ECO:0000313" key="1">
    <source>
        <dbReference type="EMBL" id="MBK1867351.1"/>
    </source>
</evidence>
<protein>
    <submittedName>
        <fullName evidence="1">HEAT repeat domain-containing protein</fullName>
    </submittedName>
</protein>
<evidence type="ECO:0000313" key="2">
    <source>
        <dbReference type="Proteomes" id="UP000616151"/>
    </source>
</evidence>
<proteinExistence type="predicted"/>
<keyword evidence="2" id="KW-1185">Reference proteome</keyword>
<dbReference type="EMBL" id="JAENHL010000007">
    <property type="protein sequence ID" value="MBK1867351.1"/>
    <property type="molecule type" value="Genomic_DNA"/>
</dbReference>
<sequence length="275" mass="30896">MQQPESSRNFTRLRQLAELGFQDQKDVTFVLEKLNGDDWDLRAEAARTLRLNHYAKAIPQLAAALSPHDWCLTFEAMVALKELNAPQADAMLKDIASTYWLPAIREVAHKLTVDRHLPKVALTTSIWAPLDYCSTESFRCPVQRDYPSLKGARRAPLVLDIQGGKLIGTDHGEWGGELGFIDEKTTQTVIDENVLAIVWRGSRIFAVTGLDHGGLNRGDIWKVLRSDDGRWSARRLWRLPGTPYEIVAAPDGTIGLFGRFGSVLYRTDDTLQWLG</sequence>
<organism evidence="1 2">
    <name type="scientific">Taklimakanibacter albus</name>
    <dbReference type="NCBI Taxonomy" id="2800327"/>
    <lineage>
        <taxon>Bacteria</taxon>
        <taxon>Pseudomonadati</taxon>
        <taxon>Pseudomonadota</taxon>
        <taxon>Alphaproteobacteria</taxon>
        <taxon>Hyphomicrobiales</taxon>
        <taxon>Aestuariivirgaceae</taxon>
        <taxon>Taklimakanibacter</taxon>
    </lineage>
</organism>
<gene>
    <name evidence="1" type="ORF">JHL16_13425</name>
</gene>